<sequence>MSICYVCILYILFIKSASHRLSIVCLDFFLSNIVAFSLIDFLFYSNEMHGISSTHLCSKTCSLQHLKHNRNVSNVRNSLQNERLASTDG</sequence>
<dbReference type="Proteomes" id="UP001206595">
    <property type="component" value="Unassembled WGS sequence"/>
</dbReference>
<evidence type="ECO:0000256" key="1">
    <source>
        <dbReference type="SAM" id="Phobius"/>
    </source>
</evidence>
<evidence type="ECO:0000313" key="2">
    <source>
        <dbReference type="EMBL" id="KAI8579452.1"/>
    </source>
</evidence>
<reference evidence="2" key="2">
    <citation type="journal article" date="2022" name="Proc. Natl. Acad. Sci. U.S.A.">
        <title>Diploid-dominant life cycles characterize the early evolution of Fungi.</title>
        <authorList>
            <person name="Amses K.R."/>
            <person name="Simmons D.R."/>
            <person name="Longcore J.E."/>
            <person name="Mondo S.J."/>
            <person name="Seto K."/>
            <person name="Jeronimo G.H."/>
            <person name="Bonds A.E."/>
            <person name="Quandt C.A."/>
            <person name="Davis W.J."/>
            <person name="Chang Y."/>
            <person name="Federici B.A."/>
            <person name="Kuo A."/>
            <person name="LaButti K."/>
            <person name="Pangilinan J."/>
            <person name="Andreopoulos W."/>
            <person name="Tritt A."/>
            <person name="Riley R."/>
            <person name="Hundley H."/>
            <person name="Johnson J."/>
            <person name="Lipzen A."/>
            <person name="Barry K."/>
            <person name="Lang B.F."/>
            <person name="Cuomo C.A."/>
            <person name="Buchler N.E."/>
            <person name="Grigoriev I.V."/>
            <person name="Spatafora J.W."/>
            <person name="Stajich J.E."/>
            <person name="James T.Y."/>
        </authorList>
    </citation>
    <scope>NUCLEOTIDE SEQUENCE</scope>
    <source>
        <strain evidence="2">AG</strain>
    </source>
</reference>
<reference evidence="2" key="1">
    <citation type="submission" date="2021-06" db="EMBL/GenBank/DDBJ databases">
        <authorList>
            <consortium name="DOE Joint Genome Institute"/>
            <person name="Mondo S.J."/>
            <person name="Amses K.R."/>
            <person name="Simmons D.R."/>
            <person name="Longcore J.E."/>
            <person name="Seto K."/>
            <person name="Alves G.H."/>
            <person name="Bonds A.E."/>
            <person name="Quandt C.A."/>
            <person name="Davis W.J."/>
            <person name="Chang Y."/>
            <person name="Letcher P.M."/>
            <person name="Powell M.J."/>
            <person name="Kuo A."/>
            <person name="Labutti K."/>
            <person name="Pangilinan J."/>
            <person name="Andreopoulos W."/>
            <person name="Tritt A."/>
            <person name="Riley R."/>
            <person name="Hundley H."/>
            <person name="Johnson J."/>
            <person name="Lipzen A."/>
            <person name="Barry K."/>
            <person name="Berbee M.L."/>
            <person name="Buchler N.E."/>
            <person name="Grigoriev I.V."/>
            <person name="Spatafora J.W."/>
            <person name="Stajich J.E."/>
            <person name="James T.Y."/>
        </authorList>
    </citation>
    <scope>NUCLEOTIDE SEQUENCE</scope>
    <source>
        <strain evidence="2">AG</strain>
    </source>
</reference>
<dbReference type="RefSeq" id="XP_051444456.1">
    <property type="nucleotide sequence ID" value="XM_051589218.1"/>
</dbReference>
<dbReference type="GeneID" id="75914563"/>
<dbReference type="AlphaFoldDB" id="A0AAD5HCU2"/>
<dbReference type="EMBL" id="MU620920">
    <property type="protein sequence ID" value="KAI8579452.1"/>
    <property type="molecule type" value="Genomic_DNA"/>
</dbReference>
<gene>
    <name evidence="2" type="ORF">K450DRAFT_242226</name>
</gene>
<name>A0AAD5HCU2_UMBRA</name>
<proteinExistence type="predicted"/>
<comment type="caution">
    <text evidence="2">The sequence shown here is derived from an EMBL/GenBank/DDBJ whole genome shotgun (WGS) entry which is preliminary data.</text>
</comment>
<organism evidence="2 3">
    <name type="scientific">Umbelopsis ramanniana AG</name>
    <dbReference type="NCBI Taxonomy" id="1314678"/>
    <lineage>
        <taxon>Eukaryota</taxon>
        <taxon>Fungi</taxon>
        <taxon>Fungi incertae sedis</taxon>
        <taxon>Mucoromycota</taxon>
        <taxon>Mucoromycotina</taxon>
        <taxon>Umbelopsidomycetes</taxon>
        <taxon>Umbelopsidales</taxon>
        <taxon>Umbelopsidaceae</taxon>
        <taxon>Umbelopsis</taxon>
    </lineage>
</organism>
<accession>A0AAD5HCU2</accession>
<keyword evidence="1" id="KW-0812">Transmembrane</keyword>
<evidence type="ECO:0000313" key="3">
    <source>
        <dbReference type="Proteomes" id="UP001206595"/>
    </source>
</evidence>
<keyword evidence="1" id="KW-0472">Membrane</keyword>
<keyword evidence="1" id="KW-1133">Transmembrane helix</keyword>
<feature type="transmembrane region" description="Helical" evidence="1">
    <location>
        <begin position="28"/>
        <end position="45"/>
    </location>
</feature>
<protein>
    <submittedName>
        <fullName evidence="2">Uncharacterized protein</fullName>
    </submittedName>
</protein>
<keyword evidence="3" id="KW-1185">Reference proteome</keyword>